<sequence>MATLLLYGRLVNLVAPTQSKSRHVKQRSWAQGFELYGDTSVTPSTAHSQATRPYSQTVLHKIHKQRRIATALSRTPVEQAYKFTTPAQELGALVGFLAAFTSNSLPITIDPSKSVDPDLVLEFNSRIANAEDDVRAAVEATWALNPVVIFADLKSGSPAASREMKHIVDSFKLFPNPTVFDVDQRPDEDVLRPLLERLTGTDVVPLAIIGGETFASLKELRRLQDSGSLEELITAAGAKVNGRKVKRGRKH</sequence>
<name>A0A165NDI3_EXIGL</name>
<dbReference type="EMBL" id="KV425900">
    <property type="protein sequence ID" value="KZW00591.1"/>
    <property type="molecule type" value="Genomic_DNA"/>
</dbReference>
<dbReference type="OrthoDB" id="423313at2759"/>
<dbReference type="STRING" id="1314781.A0A165NDI3"/>
<dbReference type="InParanoid" id="A0A165NDI3"/>
<dbReference type="AlphaFoldDB" id="A0A165NDI3"/>
<dbReference type="Proteomes" id="UP000077266">
    <property type="component" value="Unassembled WGS sequence"/>
</dbReference>
<protein>
    <submittedName>
        <fullName evidence="1">Uncharacterized protein</fullName>
    </submittedName>
</protein>
<organism evidence="1 2">
    <name type="scientific">Exidia glandulosa HHB12029</name>
    <dbReference type="NCBI Taxonomy" id="1314781"/>
    <lineage>
        <taxon>Eukaryota</taxon>
        <taxon>Fungi</taxon>
        <taxon>Dikarya</taxon>
        <taxon>Basidiomycota</taxon>
        <taxon>Agaricomycotina</taxon>
        <taxon>Agaricomycetes</taxon>
        <taxon>Auriculariales</taxon>
        <taxon>Exidiaceae</taxon>
        <taxon>Exidia</taxon>
    </lineage>
</organism>
<gene>
    <name evidence="1" type="ORF">EXIGLDRAFT_604107</name>
</gene>
<dbReference type="InterPro" id="IPR036249">
    <property type="entry name" value="Thioredoxin-like_sf"/>
</dbReference>
<evidence type="ECO:0000313" key="2">
    <source>
        <dbReference type="Proteomes" id="UP000077266"/>
    </source>
</evidence>
<dbReference type="SUPFAM" id="SSF52833">
    <property type="entry name" value="Thioredoxin-like"/>
    <property type="match status" value="1"/>
</dbReference>
<proteinExistence type="predicted"/>
<keyword evidence="2" id="KW-1185">Reference proteome</keyword>
<accession>A0A165NDI3</accession>
<reference evidence="1 2" key="1">
    <citation type="journal article" date="2016" name="Mol. Biol. Evol.">
        <title>Comparative Genomics of Early-Diverging Mushroom-Forming Fungi Provides Insights into the Origins of Lignocellulose Decay Capabilities.</title>
        <authorList>
            <person name="Nagy L.G."/>
            <person name="Riley R."/>
            <person name="Tritt A."/>
            <person name="Adam C."/>
            <person name="Daum C."/>
            <person name="Floudas D."/>
            <person name="Sun H."/>
            <person name="Yadav J.S."/>
            <person name="Pangilinan J."/>
            <person name="Larsson K.H."/>
            <person name="Matsuura K."/>
            <person name="Barry K."/>
            <person name="Labutti K."/>
            <person name="Kuo R."/>
            <person name="Ohm R.A."/>
            <person name="Bhattacharya S.S."/>
            <person name="Shirouzu T."/>
            <person name="Yoshinaga Y."/>
            <person name="Martin F.M."/>
            <person name="Grigoriev I.V."/>
            <person name="Hibbett D.S."/>
        </authorList>
    </citation>
    <scope>NUCLEOTIDE SEQUENCE [LARGE SCALE GENOMIC DNA]</scope>
    <source>
        <strain evidence="1 2">HHB12029</strain>
    </source>
</reference>
<dbReference type="PROSITE" id="PS51354">
    <property type="entry name" value="GLUTAREDOXIN_2"/>
    <property type="match status" value="1"/>
</dbReference>
<evidence type="ECO:0000313" key="1">
    <source>
        <dbReference type="EMBL" id="KZW00591.1"/>
    </source>
</evidence>
<dbReference type="Gene3D" id="3.40.30.10">
    <property type="entry name" value="Glutaredoxin"/>
    <property type="match status" value="1"/>
</dbReference>